<dbReference type="EC" id="5.1.3.2" evidence="5"/>
<dbReference type="PANTHER" id="PTHR43725">
    <property type="entry name" value="UDP-GLUCOSE 4-EPIMERASE"/>
    <property type="match status" value="1"/>
</dbReference>
<organism evidence="13 15">
    <name type="scientific">Listeria weihenstephanensis</name>
    <dbReference type="NCBI Taxonomy" id="1006155"/>
    <lineage>
        <taxon>Bacteria</taxon>
        <taxon>Bacillati</taxon>
        <taxon>Bacillota</taxon>
        <taxon>Bacilli</taxon>
        <taxon>Bacillales</taxon>
        <taxon>Listeriaceae</taxon>
        <taxon>Listeria</taxon>
    </lineage>
</organism>
<dbReference type="Proteomes" id="UP000564536">
    <property type="component" value="Unassembled WGS sequence"/>
</dbReference>
<reference evidence="14 16" key="3">
    <citation type="submission" date="2020-03" db="EMBL/GenBank/DDBJ databases">
        <title>Soil Listeria distribution.</title>
        <authorList>
            <person name="Liao J."/>
            <person name="Wiedmann M."/>
        </authorList>
    </citation>
    <scope>NUCLEOTIDE SEQUENCE [LARGE SCALE GENOMIC DNA]</scope>
    <source>
        <strain evidence="14 16">FSL L7-1523</strain>
    </source>
</reference>
<dbReference type="RefSeq" id="WP_118907608.1">
    <property type="nucleotide sequence ID" value="NZ_CP011102.1"/>
</dbReference>
<evidence type="ECO:0000259" key="12">
    <source>
        <dbReference type="Pfam" id="PF01370"/>
    </source>
</evidence>
<keyword evidence="8" id="KW-0299">Galactose metabolism</keyword>
<evidence type="ECO:0000256" key="3">
    <source>
        <dbReference type="ARBA" id="ARBA00004947"/>
    </source>
</evidence>
<dbReference type="GO" id="GO:0005829">
    <property type="term" value="C:cytosol"/>
    <property type="evidence" value="ECO:0007669"/>
    <property type="project" value="TreeGrafter"/>
</dbReference>
<evidence type="ECO:0000313" key="14">
    <source>
        <dbReference type="EMBL" id="MBC1501069.1"/>
    </source>
</evidence>
<comment type="pathway">
    <text evidence="3">Carbohydrate metabolism; galactose metabolism.</text>
</comment>
<evidence type="ECO:0000256" key="10">
    <source>
        <dbReference type="ARBA" id="ARBA00031367"/>
    </source>
</evidence>
<evidence type="ECO:0000256" key="8">
    <source>
        <dbReference type="ARBA" id="ARBA00023144"/>
    </source>
</evidence>
<name>A0A1S7FVN3_9LIST</name>
<keyword evidence="7" id="KW-0520">NAD</keyword>
<evidence type="ECO:0000256" key="1">
    <source>
        <dbReference type="ARBA" id="ARBA00000083"/>
    </source>
</evidence>
<protein>
    <recommendedName>
        <fullName evidence="6">UDP-glucose 4-epimerase</fullName>
        <ecNumber evidence="5">5.1.3.2</ecNumber>
    </recommendedName>
    <alternativeName>
        <fullName evidence="11">Galactowaldenase</fullName>
    </alternativeName>
    <alternativeName>
        <fullName evidence="10">UDP-galactose 4-epimerase</fullName>
    </alternativeName>
</protein>
<dbReference type="EMBL" id="JAARRL010000016">
    <property type="protein sequence ID" value="MBC1501069.1"/>
    <property type="molecule type" value="Genomic_DNA"/>
</dbReference>
<dbReference type="InterPro" id="IPR001509">
    <property type="entry name" value="Epimerase_deHydtase"/>
</dbReference>
<evidence type="ECO:0000313" key="16">
    <source>
        <dbReference type="Proteomes" id="UP000564536"/>
    </source>
</evidence>
<sequence>MKILVIGGTRFFGKKLVTKLLADGHDVTIATRGKTVDDFGDQVKRVRMNRESRENLFCLAQEKWDVVYDNICYAPQDALYSIAAFADKVGKYVYTSSLSVYRVRDRALVEADFDPFHYEIVSGSREDFEYGEGKRLAEATYFQKAKFPVVAVRFPIVLGEDDYTGRLEFHIDHVQAGEEIGMPNEDAEIGFISSDEAAEFLCWVGTKSDIIGPINAASDSVYQLSELMDLIEKATGKTAIVEEITEDNDDSPFGIEKTYYLDNTKAKEAGFEFRDLHEWLPKLVEFDITKKK</sequence>
<evidence type="ECO:0000256" key="6">
    <source>
        <dbReference type="ARBA" id="ARBA00018569"/>
    </source>
</evidence>
<reference evidence="15" key="1">
    <citation type="submission" date="2015-03" db="EMBL/GenBank/DDBJ databases">
        <authorList>
            <person name="Ferrari E."/>
            <person name="Walter M.C."/>
            <person name="Huptas C."/>
            <person name="Scherer S."/>
            <person name="Mueller-Herbst S."/>
        </authorList>
    </citation>
    <scope>NUCLEOTIDE SEQUENCE [LARGE SCALE GENOMIC DNA]</scope>
    <source>
        <strain evidence="15">LWP01</strain>
    </source>
</reference>
<proteinExistence type="inferred from homology"/>
<accession>A0A1S7FVN3</accession>
<evidence type="ECO:0000256" key="5">
    <source>
        <dbReference type="ARBA" id="ARBA00013189"/>
    </source>
</evidence>
<dbReference type="AlphaFoldDB" id="A0A1S7FVN3"/>
<evidence type="ECO:0000313" key="15">
    <source>
        <dbReference type="Proteomes" id="UP000223060"/>
    </source>
</evidence>
<comment type="cofactor">
    <cofactor evidence="2">
        <name>NAD(+)</name>
        <dbReference type="ChEBI" id="CHEBI:57540"/>
    </cofactor>
</comment>
<keyword evidence="8" id="KW-0119">Carbohydrate metabolism</keyword>
<dbReference type="PANTHER" id="PTHR43725:SF47">
    <property type="entry name" value="UDP-GLUCOSE 4-EPIMERASE"/>
    <property type="match status" value="1"/>
</dbReference>
<keyword evidence="9" id="KW-0413">Isomerase</keyword>
<feature type="domain" description="NAD-dependent epimerase/dehydratase" evidence="12">
    <location>
        <begin position="3"/>
        <end position="68"/>
    </location>
</feature>
<dbReference type="KEGG" id="lwi:UE46_10965"/>
<evidence type="ECO:0000256" key="9">
    <source>
        <dbReference type="ARBA" id="ARBA00023235"/>
    </source>
</evidence>
<dbReference type="SUPFAM" id="SSF51735">
    <property type="entry name" value="NAD(P)-binding Rossmann-fold domains"/>
    <property type="match status" value="1"/>
</dbReference>
<evidence type="ECO:0000256" key="7">
    <source>
        <dbReference type="ARBA" id="ARBA00023027"/>
    </source>
</evidence>
<gene>
    <name evidence="14" type="ORF">HB943_10685</name>
    <name evidence="13" type="ORF">UE46_10965</name>
</gene>
<dbReference type="Pfam" id="PF01370">
    <property type="entry name" value="Epimerase"/>
    <property type="match status" value="1"/>
</dbReference>
<reference evidence="13" key="2">
    <citation type="submission" date="2015-03" db="EMBL/GenBank/DDBJ databases">
        <authorList>
            <person name="Murphy D."/>
        </authorList>
    </citation>
    <scope>NUCLEOTIDE SEQUENCE [LARGE SCALE GENOMIC DNA]</scope>
    <source>
        <strain evidence="13">WS 4560</strain>
    </source>
</reference>
<keyword evidence="15" id="KW-1185">Reference proteome</keyword>
<dbReference type="EMBL" id="CP011102">
    <property type="protein sequence ID" value="AQY51501.1"/>
    <property type="molecule type" value="Genomic_DNA"/>
</dbReference>
<comment type="catalytic activity">
    <reaction evidence="1">
        <text>UDP-alpha-D-glucose = UDP-alpha-D-galactose</text>
        <dbReference type="Rhea" id="RHEA:22168"/>
        <dbReference type="ChEBI" id="CHEBI:58885"/>
        <dbReference type="ChEBI" id="CHEBI:66914"/>
        <dbReference type="EC" id="5.1.3.2"/>
    </reaction>
</comment>
<dbReference type="Proteomes" id="UP000223060">
    <property type="component" value="Chromosome"/>
</dbReference>
<evidence type="ECO:0000313" key="13">
    <source>
        <dbReference type="EMBL" id="AQY51501.1"/>
    </source>
</evidence>
<dbReference type="GO" id="GO:0006012">
    <property type="term" value="P:galactose metabolic process"/>
    <property type="evidence" value="ECO:0007669"/>
    <property type="project" value="UniProtKB-KW"/>
</dbReference>
<dbReference type="GO" id="GO:0003978">
    <property type="term" value="F:UDP-glucose 4-epimerase activity"/>
    <property type="evidence" value="ECO:0007669"/>
    <property type="project" value="UniProtKB-EC"/>
</dbReference>
<dbReference type="InterPro" id="IPR036291">
    <property type="entry name" value="NAD(P)-bd_dom_sf"/>
</dbReference>
<evidence type="ECO:0000256" key="2">
    <source>
        <dbReference type="ARBA" id="ARBA00001911"/>
    </source>
</evidence>
<evidence type="ECO:0000256" key="11">
    <source>
        <dbReference type="ARBA" id="ARBA00033067"/>
    </source>
</evidence>
<dbReference type="Gene3D" id="3.40.50.720">
    <property type="entry name" value="NAD(P)-binding Rossmann-like Domain"/>
    <property type="match status" value="1"/>
</dbReference>
<comment type="similarity">
    <text evidence="4">Belongs to the NAD(P)-dependent epimerase/dehydratase family.</text>
</comment>
<evidence type="ECO:0000256" key="4">
    <source>
        <dbReference type="ARBA" id="ARBA00007637"/>
    </source>
</evidence>